<sequence length="641" mass="67668">MNFRGRRAPIRAALVSALLAVTPLAITTAPAAAAVALRCSAAVPLFAVDDDVRYIEHQDPETGKALESDSPVIGNGGWAQFSRVIAGPNGVIWAFRPSGELLRYVWTGDGWSDDSGEVVDNDWAGWDQPQYRNRIAVDERGDIYSVGAGNTLVWRRYNETTHSWVKKELTSGWGKYDLIVAAGDGVLYGRTPGGDLDRARYNVSAQRFLQEPVTVGSGGWDQYKNITSAGGDILYVATWDGNLRWYRYQEDAGAWTANSPSTIGFGGWDAFTDLVATSNACKLQKNFNPTAPITVRPHARTTLLQSSGGALEYSYVDGAGKLVVGSQPDLSSDITLHEVANTAVNGTPSAAQQADGTVHVLTQGRDSVARTTAVKPDGTPLGTSDLGGGFASPATVGTTSPGNLVIHAVNAADGKLYCRTVGPDGYSPIWYRQLTGTLQFTGDAPVYVTDGSTKGLLLRTRDGAYQSAQYLGCGGPTPVKPLGGPATLGAATAVLNADHTMQAFATGADGVVYTQKQKADSTWPQAWTALPALTGVKAVGQPSAVRTASGIEVVVRDEQNHVQSTGQAADGSYRAWVAVDPEHFVATATDPTLILTKAGVLAFTYRDTDENVYVYSSAPPPAAKSAAPGFSFKKLGKAVKG</sequence>
<evidence type="ECO:0000256" key="1">
    <source>
        <dbReference type="SAM" id="SignalP"/>
    </source>
</evidence>
<evidence type="ECO:0000259" key="2">
    <source>
        <dbReference type="Pfam" id="PF14517"/>
    </source>
</evidence>
<evidence type="ECO:0000259" key="3">
    <source>
        <dbReference type="Pfam" id="PF26607"/>
    </source>
</evidence>
<dbReference type="EMBL" id="FNON01000009">
    <property type="protein sequence ID" value="SDZ09988.1"/>
    <property type="molecule type" value="Genomic_DNA"/>
</dbReference>
<reference evidence="4 5" key="1">
    <citation type="submission" date="2016-10" db="EMBL/GenBank/DDBJ databases">
        <authorList>
            <person name="de Groot N.N."/>
        </authorList>
    </citation>
    <scope>NUCLEOTIDE SEQUENCE [LARGE SCALE GENOMIC DNA]</scope>
    <source>
        <strain evidence="4 5">CPCC 202699</strain>
    </source>
</reference>
<dbReference type="InterPro" id="IPR036813">
    <property type="entry name" value="Tachylectin2_sf"/>
</dbReference>
<keyword evidence="1" id="KW-0732">Signal</keyword>
<organism evidence="4 5">
    <name type="scientific">Amycolatopsis xylanica</name>
    <dbReference type="NCBI Taxonomy" id="589385"/>
    <lineage>
        <taxon>Bacteria</taxon>
        <taxon>Bacillati</taxon>
        <taxon>Actinomycetota</taxon>
        <taxon>Actinomycetes</taxon>
        <taxon>Pseudonocardiales</taxon>
        <taxon>Pseudonocardiaceae</taxon>
        <taxon>Amycolatopsis</taxon>
    </lineage>
</organism>
<feature type="domain" description="Tachylectin 2" evidence="2">
    <location>
        <begin position="50"/>
        <end position="272"/>
    </location>
</feature>
<dbReference type="Pfam" id="PF14517">
    <property type="entry name" value="Tachylectin"/>
    <property type="match status" value="1"/>
</dbReference>
<keyword evidence="5" id="KW-1185">Reference proteome</keyword>
<evidence type="ECO:0000313" key="4">
    <source>
        <dbReference type="EMBL" id="SDZ09988.1"/>
    </source>
</evidence>
<dbReference type="AlphaFoldDB" id="A0A1H3QA81"/>
<dbReference type="Gene3D" id="2.115.10.10">
    <property type="entry name" value="Tachylectin 2"/>
    <property type="match status" value="1"/>
</dbReference>
<gene>
    <name evidence="4" type="ORF">SAMN05421504_109193</name>
</gene>
<dbReference type="STRING" id="589385.SAMN05421504_109193"/>
<dbReference type="Proteomes" id="UP000199515">
    <property type="component" value="Unassembled WGS sequence"/>
</dbReference>
<evidence type="ECO:0000313" key="5">
    <source>
        <dbReference type="Proteomes" id="UP000199515"/>
    </source>
</evidence>
<dbReference type="PROSITE" id="PS51318">
    <property type="entry name" value="TAT"/>
    <property type="match status" value="1"/>
</dbReference>
<dbReference type="Pfam" id="PF26607">
    <property type="entry name" value="DUF8189"/>
    <property type="match status" value="1"/>
</dbReference>
<dbReference type="OrthoDB" id="3660483at2"/>
<protein>
    <submittedName>
        <fullName evidence="4">Tachylectin</fullName>
    </submittedName>
</protein>
<feature type="chain" id="PRO_5038902572" evidence="1">
    <location>
        <begin position="34"/>
        <end position="641"/>
    </location>
</feature>
<dbReference type="InterPro" id="IPR023294">
    <property type="entry name" value="Tachylectin2"/>
</dbReference>
<name>A0A1H3QA81_9PSEU</name>
<feature type="domain" description="PLL-like beta propeller" evidence="3">
    <location>
        <begin position="334"/>
        <end position="616"/>
    </location>
</feature>
<dbReference type="SUPFAM" id="SSF50934">
    <property type="entry name" value="Tachylectin-2"/>
    <property type="match status" value="2"/>
</dbReference>
<proteinExistence type="predicted"/>
<accession>A0A1H3QA81</accession>
<dbReference type="SUPFAM" id="SSF89372">
    <property type="entry name" value="Fucose-specific lectin"/>
    <property type="match status" value="1"/>
</dbReference>
<feature type="signal peptide" evidence="1">
    <location>
        <begin position="1"/>
        <end position="33"/>
    </location>
</feature>
<dbReference type="InterPro" id="IPR058502">
    <property type="entry name" value="PLL-like_beta-prop"/>
</dbReference>
<dbReference type="InterPro" id="IPR006311">
    <property type="entry name" value="TAT_signal"/>
</dbReference>